<proteinExistence type="predicted"/>
<dbReference type="SUPFAM" id="SSF55874">
    <property type="entry name" value="ATPase domain of HSP90 chaperone/DNA topoisomerase II/histidine kinase"/>
    <property type="match status" value="1"/>
</dbReference>
<keyword evidence="3" id="KW-0547">Nucleotide-binding</keyword>
<organism evidence="3 4">
    <name type="scientific">Sphaerisporangium rhizosphaerae</name>
    <dbReference type="NCBI Taxonomy" id="2269375"/>
    <lineage>
        <taxon>Bacteria</taxon>
        <taxon>Bacillati</taxon>
        <taxon>Actinomycetota</taxon>
        <taxon>Actinomycetes</taxon>
        <taxon>Streptosporangiales</taxon>
        <taxon>Streptosporangiaceae</taxon>
        <taxon>Sphaerisporangium</taxon>
    </lineage>
</organism>
<reference evidence="4" key="1">
    <citation type="journal article" date="2019" name="Int. J. Syst. Evol. Microbiol.">
        <title>The Global Catalogue of Microorganisms (GCM) 10K type strain sequencing project: providing services to taxonomists for standard genome sequencing and annotation.</title>
        <authorList>
            <consortium name="The Broad Institute Genomics Platform"/>
            <consortium name="The Broad Institute Genome Sequencing Center for Infectious Disease"/>
            <person name="Wu L."/>
            <person name="Ma J."/>
        </authorList>
    </citation>
    <scope>NUCLEOTIDE SEQUENCE [LARGE SCALE GENOMIC DNA]</scope>
    <source>
        <strain evidence="4">CECT 7649</strain>
    </source>
</reference>
<evidence type="ECO:0000313" key="4">
    <source>
        <dbReference type="Proteomes" id="UP001596496"/>
    </source>
</evidence>
<gene>
    <name evidence="3" type="ORF">ACFQSB_31995</name>
</gene>
<evidence type="ECO:0000313" key="3">
    <source>
        <dbReference type="EMBL" id="MFC7386871.1"/>
    </source>
</evidence>
<accession>A0ABW2PEV6</accession>
<sequence length="202" mass="22041">MNGISWRREFAGRPAEIREVRRFISGVLLDNPVHDDALSCAVELASNAVRHTRSGQGGVFAVELLLRHEIIRIAVTDAGGPTIPSERSATGEDLLEGGRGLTMVAALGARLWVEGDETGRTVWVELAWTAPIGQVSIESGTWLTEFLGWKVWYGQATGNWWAVPSQRLPLLLEASSPVDLARGISVMEGSSHPVSWHADDRH</sequence>
<keyword evidence="1" id="KW-0808">Transferase</keyword>
<keyword evidence="4" id="KW-1185">Reference proteome</keyword>
<evidence type="ECO:0000259" key="2">
    <source>
        <dbReference type="Pfam" id="PF13581"/>
    </source>
</evidence>
<dbReference type="InterPro" id="IPR036890">
    <property type="entry name" value="HATPase_C_sf"/>
</dbReference>
<dbReference type="PANTHER" id="PTHR35526">
    <property type="entry name" value="ANTI-SIGMA-F FACTOR RSBW-RELATED"/>
    <property type="match status" value="1"/>
</dbReference>
<dbReference type="Proteomes" id="UP001596496">
    <property type="component" value="Unassembled WGS sequence"/>
</dbReference>
<evidence type="ECO:0000256" key="1">
    <source>
        <dbReference type="ARBA" id="ARBA00022527"/>
    </source>
</evidence>
<keyword evidence="3" id="KW-0067">ATP-binding</keyword>
<dbReference type="Gene3D" id="3.30.565.10">
    <property type="entry name" value="Histidine kinase-like ATPase, C-terminal domain"/>
    <property type="match status" value="1"/>
</dbReference>
<protein>
    <submittedName>
        <fullName evidence="3">ATP-binding protein</fullName>
    </submittedName>
</protein>
<feature type="domain" description="Histidine kinase/HSP90-like ATPase" evidence="2">
    <location>
        <begin position="11"/>
        <end position="124"/>
    </location>
</feature>
<dbReference type="GO" id="GO:0005524">
    <property type="term" value="F:ATP binding"/>
    <property type="evidence" value="ECO:0007669"/>
    <property type="project" value="UniProtKB-KW"/>
</dbReference>
<keyword evidence="1" id="KW-0723">Serine/threonine-protein kinase</keyword>
<comment type="caution">
    <text evidence="3">The sequence shown here is derived from an EMBL/GenBank/DDBJ whole genome shotgun (WGS) entry which is preliminary data.</text>
</comment>
<dbReference type="RefSeq" id="WP_380830582.1">
    <property type="nucleotide sequence ID" value="NZ_JBHTCG010000031.1"/>
</dbReference>
<name>A0ABW2PEV6_9ACTN</name>
<keyword evidence="1" id="KW-0418">Kinase</keyword>
<dbReference type="CDD" id="cd16936">
    <property type="entry name" value="HATPase_RsbW-like"/>
    <property type="match status" value="1"/>
</dbReference>
<dbReference type="InterPro" id="IPR050267">
    <property type="entry name" value="Anti-sigma-factor_SerPK"/>
</dbReference>
<dbReference type="InterPro" id="IPR003594">
    <property type="entry name" value="HATPase_dom"/>
</dbReference>
<dbReference type="PANTHER" id="PTHR35526:SF3">
    <property type="entry name" value="ANTI-SIGMA-F FACTOR RSBW"/>
    <property type="match status" value="1"/>
</dbReference>
<dbReference type="Pfam" id="PF13581">
    <property type="entry name" value="HATPase_c_2"/>
    <property type="match status" value="1"/>
</dbReference>
<dbReference type="EMBL" id="JBHTCG010000031">
    <property type="protein sequence ID" value="MFC7386871.1"/>
    <property type="molecule type" value="Genomic_DNA"/>
</dbReference>